<accession>A0AAE3XPL3</accession>
<feature type="binding site" evidence="8">
    <location>
        <position position="65"/>
    </location>
    <ligand>
        <name>Zn(2+)</name>
        <dbReference type="ChEBI" id="CHEBI:29105"/>
        <label>2</label>
        <note>catalytic</note>
    </ligand>
</feature>
<dbReference type="PANTHER" id="PTHR46018">
    <property type="entry name" value="ZINC PHOSPHODIESTERASE ELAC PROTEIN 1"/>
    <property type="match status" value="1"/>
</dbReference>
<feature type="binding site" evidence="8">
    <location>
        <position position="64"/>
    </location>
    <ligand>
        <name>Zn(2+)</name>
        <dbReference type="ChEBI" id="CHEBI:29105"/>
        <label>2</label>
        <note>catalytic</note>
    </ligand>
</feature>
<name>A0AAE3XPL3_9BACT</name>
<keyword evidence="2 8" id="KW-0819">tRNA processing</keyword>
<dbReference type="EC" id="3.1.26.11" evidence="8"/>
<feature type="binding site" evidence="8">
    <location>
        <position position="62"/>
    </location>
    <ligand>
        <name>Zn(2+)</name>
        <dbReference type="ChEBI" id="CHEBI:29105"/>
        <label>1</label>
        <note>catalytic</note>
    </ligand>
</feature>
<keyword evidence="7 8" id="KW-0862">Zinc</keyword>
<evidence type="ECO:0000313" key="9">
    <source>
        <dbReference type="EMBL" id="MDR6239714.1"/>
    </source>
</evidence>
<keyword evidence="6 8" id="KW-0378">Hydrolase</keyword>
<evidence type="ECO:0000256" key="2">
    <source>
        <dbReference type="ARBA" id="ARBA00022694"/>
    </source>
</evidence>
<comment type="similarity">
    <text evidence="8">Belongs to the RNase Z family.</text>
</comment>
<evidence type="ECO:0000256" key="5">
    <source>
        <dbReference type="ARBA" id="ARBA00022759"/>
    </source>
</evidence>
<feature type="active site" description="Proton acceptor" evidence="8">
    <location>
        <position position="64"/>
    </location>
</feature>
<dbReference type="SUPFAM" id="SSF56281">
    <property type="entry name" value="Metallo-hydrolase/oxidoreductase"/>
    <property type="match status" value="1"/>
</dbReference>
<feature type="binding site" evidence="8">
    <location>
        <position position="60"/>
    </location>
    <ligand>
        <name>Zn(2+)</name>
        <dbReference type="ChEBI" id="CHEBI:29105"/>
        <label>1</label>
        <note>catalytic</note>
    </ligand>
</feature>
<sequence length="302" mass="34570">MKLTILGSSSAAPTLTRHHTSQYLEIANKTFLVDCGEAAQIQLRKYRCKISKISRIFISHLHGDHYFGLIGLISSMHLYNNIEELHIHGPAGLDEIIRLQLKYSQSFLKFKLFFHATNPDQHDILYEDDNIVVSSFPLLHRVPCTGFLFKEKPKYRRLIKDKIPDDITLEQIATLKKGGDIIVDGNVKYSNIDYTRDAPKSHSYAYCSDTIFRPEISEYFKGVELLYHEATFDNEFANRAAKTFHSTAAQAAKIATLANAENLIIGHFSARYKELDTLLVESKQEFERVMLAEEGKTYLFQD</sequence>
<dbReference type="AlphaFoldDB" id="A0AAE3XPL3"/>
<feature type="binding site" evidence="8">
    <location>
        <position position="140"/>
    </location>
    <ligand>
        <name>Zn(2+)</name>
        <dbReference type="ChEBI" id="CHEBI:29105"/>
        <label>1</label>
        <note>catalytic</note>
    </ligand>
</feature>
<evidence type="ECO:0000256" key="4">
    <source>
        <dbReference type="ARBA" id="ARBA00022723"/>
    </source>
</evidence>
<dbReference type="InterPro" id="IPR013471">
    <property type="entry name" value="RNase_Z/BN"/>
</dbReference>
<comment type="function">
    <text evidence="8">Zinc phosphodiesterase, which displays some tRNA 3'-processing endonuclease activity. Probably involved in tRNA maturation, by removing a 3'-trailer from precursor tRNA.</text>
</comment>
<reference evidence="9" key="1">
    <citation type="submission" date="2023-07" db="EMBL/GenBank/DDBJ databases">
        <title>Genomic Encyclopedia of Type Strains, Phase IV (KMG-IV): sequencing the most valuable type-strain genomes for metagenomic binning, comparative biology and taxonomic classification.</title>
        <authorList>
            <person name="Goeker M."/>
        </authorList>
    </citation>
    <scope>NUCLEOTIDE SEQUENCE</scope>
    <source>
        <strain evidence="9">DSM 26174</strain>
    </source>
</reference>
<comment type="catalytic activity">
    <reaction evidence="8">
        <text>Endonucleolytic cleavage of RNA, removing extra 3' nucleotides from tRNA precursor, generating 3' termini of tRNAs. A 3'-hydroxy group is left at the tRNA terminus and a 5'-phosphoryl group is left at the trailer molecule.</text>
        <dbReference type="EC" id="3.1.26.11"/>
    </reaction>
</comment>
<evidence type="ECO:0000313" key="10">
    <source>
        <dbReference type="Proteomes" id="UP001185092"/>
    </source>
</evidence>
<dbReference type="CDD" id="cd07717">
    <property type="entry name" value="RNaseZ_ZiPD-like_MBL-fold"/>
    <property type="match status" value="1"/>
</dbReference>
<dbReference type="GO" id="GO:0042781">
    <property type="term" value="F:3'-tRNA processing endoribonuclease activity"/>
    <property type="evidence" value="ECO:0007669"/>
    <property type="project" value="UniProtKB-UniRule"/>
</dbReference>
<keyword evidence="4 8" id="KW-0479">Metal-binding</keyword>
<proteinExistence type="inferred from homology"/>
<evidence type="ECO:0000256" key="3">
    <source>
        <dbReference type="ARBA" id="ARBA00022722"/>
    </source>
</evidence>
<dbReference type="Proteomes" id="UP001185092">
    <property type="component" value="Unassembled WGS sequence"/>
</dbReference>
<keyword evidence="10" id="KW-1185">Reference proteome</keyword>
<gene>
    <name evidence="8" type="primary">rnz</name>
    <name evidence="9" type="ORF">HNQ88_002762</name>
</gene>
<comment type="caution">
    <text evidence="9">The sequence shown here is derived from an EMBL/GenBank/DDBJ whole genome shotgun (WGS) entry which is preliminary data.</text>
</comment>
<dbReference type="HAMAP" id="MF_01818">
    <property type="entry name" value="RNase_Z_BN"/>
    <property type="match status" value="1"/>
</dbReference>
<keyword evidence="3 8" id="KW-0540">Nuclease</keyword>
<dbReference type="PANTHER" id="PTHR46018:SF2">
    <property type="entry name" value="ZINC PHOSPHODIESTERASE ELAC PROTEIN 1"/>
    <property type="match status" value="1"/>
</dbReference>
<protein>
    <recommendedName>
        <fullName evidence="8">Ribonuclease Z</fullName>
        <shortName evidence="8">RNase Z</shortName>
        <ecNumber evidence="8">3.1.26.11</ecNumber>
    </recommendedName>
    <alternativeName>
        <fullName evidence="8">tRNA 3 endonuclease</fullName>
    </alternativeName>
    <alternativeName>
        <fullName evidence="8">tRNase Z</fullName>
    </alternativeName>
</protein>
<feature type="binding site" evidence="8">
    <location>
        <position position="209"/>
    </location>
    <ligand>
        <name>Zn(2+)</name>
        <dbReference type="ChEBI" id="CHEBI:29105"/>
        <label>1</label>
        <note>catalytic</note>
    </ligand>
</feature>
<comment type="subunit">
    <text evidence="1 8">Homodimer.</text>
</comment>
<dbReference type="RefSeq" id="WP_309939463.1">
    <property type="nucleotide sequence ID" value="NZ_AP025305.1"/>
</dbReference>
<dbReference type="GO" id="GO:0008270">
    <property type="term" value="F:zinc ion binding"/>
    <property type="evidence" value="ECO:0007669"/>
    <property type="project" value="UniProtKB-UniRule"/>
</dbReference>
<evidence type="ECO:0000256" key="6">
    <source>
        <dbReference type="ARBA" id="ARBA00022801"/>
    </source>
</evidence>
<feature type="binding site" evidence="8">
    <location>
        <position position="209"/>
    </location>
    <ligand>
        <name>Zn(2+)</name>
        <dbReference type="ChEBI" id="CHEBI:29105"/>
        <label>2</label>
        <note>catalytic</note>
    </ligand>
</feature>
<dbReference type="NCBIfam" id="NF000801">
    <property type="entry name" value="PRK00055.1-3"/>
    <property type="match status" value="1"/>
</dbReference>
<organism evidence="9 10">
    <name type="scientific">Aureibacter tunicatorum</name>
    <dbReference type="NCBI Taxonomy" id="866807"/>
    <lineage>
        <taxon>Bacteria</taxon>
        <taxon>Pseudomonadati</taxon>
        <taxon>Bacteroidota</taxon>
        <taxon>Cytophagia</taxon>
        <taxon>Cytophagales</taxon>
        <taxon>Persicobacteraceae</taxon>
        <taxon>Aureibacter</taxon>
    </lineage>
</organism>
<comment type="cofactor">
    <cofactor evidence="8">
        <name>Zn(2+)</name>
        <dbReference type="ChEBI" id="CHEBI:29105"/>
    </cofactor>
    <text evidence="8">Binds 2 Zn(2+) ions.</text>
</comment>
<evidence type="ECO:0000256" key="8">
    <source>
        <dbReference type="HAMAP-Rule" id="MF_01818"/>
    </source>
</evidence>
<feature type="binding site" evidence="8">
    <location>
        <position position="267"/>
    </location>
    <ligand>
        <name>Zn(2+)</name>
        <dbReference type="ChEBI" id="CHEBI:29105"/>
        <label>2</label>
        <note>catalytic</note>
    </ligand>
</feature>
<dbReference type="InterPro" id="IPR036866">
    <property type="entry name" value="RibonucZ/Hydroxyglut_hydro"/>
</dbReference>
<evidence type="ECO:0000256" key="7">
    <source>
        <dbReference type="ARBA" id="ARBA00022833"/>
    </source>
</evidence>
<dbReference type="EMBL" id="JAVDQD010000003">
    <property type="protein sequence ID" value="MDR6239714.1"/>
    <property type="molecule type" value="Genomic_DNA"/>
</dbReference>
<dbReference type="Gene3D" id="3.60.15.10">
    <property type="entry name" value="Ribonuclease Z/Hydroxyacylglutathione hydrolase-like"/>
    <property type="match status" value="1"/>
</dbReference>
<evidence type="ECO:0000256" key="1">
    <source>
        <dbReference type="ARBA" id="ARBA00011738"/>
    </source>
</evidence>
<keyword evidence="5 8" id="KW-0255">Endonuclease</keyword>
<dbReference type="Pfam" id="PF23023">
    <property type="entry name" value="Anti-Pycsar_Apyc1"/>
    <property type="match status" value="1"/>
</dbReference>